<keyword evidence="3" id="KW-1003">Cell membrane</keyword>
<feature type="transmembrane region" description="Helical" evidence="8">
    <location>
        <begin position="376"/>
        <end position="396"/>
    </location>
</feature>
<keyword evidence="4 8" id="KW-0812">Transmembrane</keyword>
<dbReference type="PANTHER" id="PTHR30250:SF10">
    <property type="entry name" value="LIPOPOLYSACCHARIDE BIOSYNTHESIS PROTEIN WZXC"/>
    <property type="match status" value="1"/>
</dbReference>
<keyword evidence="5 8" id="KW-1133">Transmembrane helix</keyword>
<comment type="similarity">
    <text evidence="2">Belongs to the polysaccharide synthase family.</text>
</comment>
<keyword evidence="6 8" id="KW-0472">Membrane</keyword>
<evidence type="ECO:0000256" key="2">
    <source>
        <dbReference type="ARBA" id="ARBA00007430"/>
    </source>
</evidence>
<feature type="transmembrane region" description="Helical" evidence="8">
    <location>
        <begin position="107"/>
        <end position="128"/>
    </location>
</feature>
<feature type="region of interest" description="Disordered" evidence="7">
    <location>
        <begin position="1"/>
        <end position="22"/>
    </location>
</feature>
<evidence type="ECO:0000256" key="4">
    <source>
        <dbReference type="ARBA" id="ARBA00022692"/>
    </source>
</evidence>
<comment type="subcellular location">
    <subcellularLocation>
        <location evidence="1">Cell membrane</location>
        <topology evidence="1">Multi-pass membrane protein</topology>
    </subcellularLocation>
</comment>
<evidence type="ECO:0000256" key="5">
    <source>
        <dbReference type="ARBA" id="ARBA00022989"/>
    </source>
</evidence>
<evidence type="ECO:0000256" key="7">
    <source>
        <dbReference type="SAM" id="MobiDB-lite"/>
    </source>
</evidence>
<protein>
    <submittedName>
        <fullName evidence="9">Lipopolysaccharide biosynthesis protein</fullName>
    </submittedName>
</protein>
<evidence type="ECO:0000313" key="9">
    <source>
        <dbReference type="EMBL" id="GGB95273.1"/>
    </source>
</evidence>
<feature type="transmembrane region" description="Helical" evidence="8">
    <location>
        <begin position="169"/>
        <end position="190"/>
    </location>
</feature>
<feature type="transmembrane region" description="Helical" evidence="8">
    <location>
        <begin position="64"/>
        <end position="86"/>
    </location>
</feature>
<feature type="transmembrane region" description="Helical" evidence="8">
    <location>
        <begin position="134"/>
        <end position="157"/>
    </location>
</feature>
<dbReference type="InterPro" id="IPR050833">
    <property type="entry name" value="Poly_Biosynth_Transport"/>
</dbReference>
<evidence type="ECO:0000256" key="3">
    <source>
        <dbReference type="ARBA" id="ARBA00022475"/>
    </source>
</evidence>
<name>A0A916TQK3_9SPHN</name>
<dbReference type="EMBL" id="BMHK01000006">
    <property type="protein sequence ID" value="GGB95273.1"/>
    <property type="molecule type" value="Genomic_DNA"/>
</dbReference>
<feature type="transmembrane region" description="Helical" evidence="8">
    <location>
        <begin position="402"/>
        <end position="422"/>
    </location>
</feature>
<gene>
    <name evidence="9" type="ORF">GCM10011494_12160</name>
</gene>
<comment type="caution">
    <text evidence="9">The sequence shown here is derived from an EMBL/GenBank/DDBJ whole genome shotgun (WGS) entry which is preliminary data.</text>
</comment>
<dbReference type="PANTHER" id="PTHR30250">
    <property type="entry name" value="PST FAMILY PREDICTED COLANIC ACID TRANSPORTER"/>
    <property type="match status" value="1"/>
</dbReference>
<reference evidence="9" key="1">
    <citation type="journal article" date="2014" name="Int. J. Syst. Evol. Microbiol.">
        <title>Complete genome sequence of Corynebacterium casei LMG S-19264T (=DSM 44701T), isolated from a smear-ripened cheese.</title>
        <authorList>
            <consortium name="US DOE Joint Genome Institute (JGI-PGF)"/>
            <person name="Walter F."/>
            <person name="Albersmeier A."/>
            <person name="Kalinowski J."/>
            <person name="Ruckert C."/>
        </authorList>
    </citation>
    <scope>NUCLEOTIDE SEQUENCE</scope>
    <source>
        <strain evidence="9">CGMCC 1.15095</strain>
    </source>
</reference>
<feature type="transmembrane region" description="Helical" evidence="8">
    <location>
        <begin position="434"/>
        <end position="454"/>
    </location>
</feature>
<sequence length="511" mass="55021">MSCVATDSVATSPHGSHRGARFDHQLRRQSKHSVGWTIVRFASDQLFSFVVFVLLARLLTRADIGAFALMAIFAEVFRTMSTAGLVQTVARERELSDAFVDTVYRSHMAFSLAACAIILVFAHPFAAFMDAPQIAVPLQVLSVVLPLSALGQTHMALRLREFGHKTTALRSVVSGIGGGGTAVAAALMGFGLWSLVIQRILTEIISVVLSRHAYRWKPGWNWRWAVLKRNLGINGSLTAMQLVYIFMSRMQELVIGNVIGVVAVGIYRTAWRTVDIISGGAIRPFTTVATQTLARVKDDRAELARAYQWMISKASAISFPALVGFGVLAPDAVPVVFGEKWADAGDLAQIFAFMALPFTLNQFASPSLGALGASRGLLFIALAQLGLTAVFTLLAAPYGVMAVAAAFVARAYVMLPVQIFFLKRVSGIGFQQTWSAIWQPFTASIAMGAVLYAIRPAMAAVAQEAGIPLGTGPLIALLAGVAIGVMVYGLALLSLSPFWRAQAVKTFRKVR</sequence>
<organism evidence="9 10">
    <name type="scientific">Novosphingobium endophyticum</name>
    <dbReference type="NCBI Taxonomy" id="1955250"/>
    <lineage>
        <taxon>Bacteria</taxon>
        <taxon>Pseudomonadati</taxon>
        <taxon>Pseudomonadota</taxon>
        <taxon>Alphaproteobacteria</taxon>
        <taxon>Sphingomonadales</taxon>
        <taxon>Sphingomonadaceae</taxon>
        <taxon>Novosphingobium</taxon>
    </lineage>
</organism>
<evidence type="ECO:0000313" key="10">
    <source>
        <dbReference type="Proteomes" id="UP000608154"/>
    </source>
</evidence>
<dbReference type="Pfam" id="PF13440">
    <property type="entry name" value="Polysacc_synt_3"/>
    <property type="match status" value="1"/>
</dbReference>
<feature type="transmembrane region" description="Helical" evidence="8">
    <location>
        <begin position="37"/>
        <end position="58"/>
    </location>
</feature>
<reference evidence="9" key="2">
    <citation type="submission" date="2020-09" db="EMBL/GenBank/DDBJ databases">
        <authorList>
            <person name="Sun Q."/>
            <person name="Zhou Y."/>
        </authorList>
    </citation>
    <scope>NUCLEOTIDE SEQUENCE</scope>
    <source>
        <strain evidence="9">CGMCC 1.15095</strain>
    </source>
</reference>
<proteinExistence type="inferred from homology"/>
<evidence type="ECO:0000256" key="6">
    <source>
        <dbReference type="ARBA" id="ARBA00023136"/>
    </source>
</evidence>
<evidence type="ECO:0000256" key="8">
    <source>
        <dbReference type="SAM" id="Phobius"/>
    </source>
</evidence>
<feature type="transmembrane region" description="Helical" evidence="8">
    <location>
        <begin position="347"/>
        <end position="364"/>
    </location>
</feature>
<dbReference type="Proteomes" id="UP000608154">
    <property type="component" value="Unassembled WGS sequence"/>
</dbReference>
<accession>A0A916TQK3</accession>
<feature type="transmembrane region" description="Helical" evidence="8">
    <location>
        <begin position="474"/>
        <end position="499"/>
    </location>
</feature>
<dbReference type="AlphaFoldDB" id="A0A916TQK3"/>
<dbReference type="GO" id="GO:0005886">
    <property type="term" value="C:plasma membrane"/>
    <property type="evidence" value="ECO:0007669"/>
    <property type="project" value="UniProtKB-SubCell"/>
</dbReference>
<keyword evidence="10" id="KW-1185">Reference proteome</keyword>
<feature type="transmembrane region" description="Helical" evidence="8">
    <location>
        <begin position="253"/>
        <end position="271"/>
    </location>
</feature>
<dbReference type="CDD" id="cd13127">
    <property type="entry name" value="MATE_tuaB_like"/>
    <property type="match status" value="1"/>
</dbReference>
<feature type="transmembrane region" description="Helical" evidence="8">
    <location>
        <begin position="306"/>
        <end position="327"/>
    </location>
</feature>
<evidence type="ECO:0000256" key="1">
    <source>
        <dbReference type="ARBA" id="ARBA00004651"/>
    </source>
</evidence>